<keyword evidence="1" id="KW-0812">Transmembrane</keyword>
<organism evidence="2 3">
    <name type="scientific">Raineya orbicola</name>
    <dbReference type="NCBI Taxonomy" id="2016530"/>
    <lineage>
        <taxon>Bacteria</taxon>
        <taxon>Pseudomonadati</taxon>
        <taxon>Bacteroidota</taxon>
        <taxon>Cytophagia</taxon>
        <taxon>Cytophagales</taxon>
        <taxon>Raineyaceae</taxon>
        <taxon>Raineya</taxon>
    </lineage>
</organism>
<feature type="transmembrane region" description="Helical" evidence="1">
    <location>
        <begin position="12"/>
        <end position="33"/>
    </location>
</feature>
<sequence length="70" mass="7918">MTNKQPIFPFDRANYFIMILGLLLILLGFIIMASDKEPYGFGFLGITLGPIVLLLGFLVQFVAIFYKSKK</sequence>
<keyword evidence="1" id="KW-1133">Transmembrane helix</keyword>
<dbReference type="AlphaFoldDB" id="A0A2N3ICJ3"/>
<dbReference type="RefSeq" id="WP_101359091.1">
    <property type="nucleotide sequence ID" value="NZ_NKXO01000028.1"/>
</dbReference>
<keyword evidence="3" id="KW-1185">Reference proteome</keyword>
<dbReference type="Proteomes" id="UP000233387">
    <property type="component" value="Unassembled WGS sequence"/>
</dbReference>
<keyword evidence="1" id="KW-0472">Membrane</keyword>
<comment type="caution">
    <text evidence="2">The sequence shown here is derived from an EMBL/GenBank/DDBJ whole genome shotgun (WGS) entry which is preliminary data.</text>
</comment>
<evidence type="ECO:0000256" key="1">
    <source>
        <dbReference type="SAM" id="Phobius"/>
    </source>
</evidence>
<proteinExistence type="predicted"/>
<evidence type="ECO:0000313" key="2">
    <source>
        <dbReference type="EMBL" id="PKQ68010.1"/>
    </source>
</evidence>
<dbReference type="OrthoDB" id="963379at2"/>
<dbReference type="EMBL" id="NKXO01000028">
    <property type="protein sequence ID" value="PKQ68010.1"/>
    <property type="molecule type" value="Genomic_DNA"/>
</dbReference>
<dbReference type="Pfam" id="PF11297">
    <property type="entry name" value="DUF3098"/>
    <property type="match status" value="1"/>
</dbReference>
<evidence type="ECO:0008006" key="4">
    <source>
        <dbReference type="Google" id="ProtNLM"/>
    </source>
</evidence>
<gene>
    <name evidence="2" type="ORF">Rain11_1821</name>
</gene>
<accession>A0A2N3ICJ3</accession>
<name>A0A2N3ICJ3_9BACT</name>
<protein>
    <recommendedName>
        <fullName evidence="4">DUF3098 domain-containing protein</fullName>
    </recommendedName>
</protein>
<evidence type="ECO:0000313" key="3">
    <source>
        <dbReference type="Proteomes" id="UP000233387"/>
    </source>
</evidence>
<feature type="transmembrane region" description="Helical" evidence="1">
    <location>
        <begin position="39"/>
        <end position="66"/>
    </location>
</feature>
<dbReference type="InterPro" id="IPR021448">
    <property type="entry name" value="DUF3098"/>
</dbReference>
<reference evidence="2 3" key="1">
    <citation type="submission" date="2017-06" db="EMBL/GenBank/DDBJ databases">
        <title>Raineya orbicola gen. nov., sp. nov. a slightly thermophilic bacterium of the phylum Bacteroidetes and the description of Raineyaceae fam. nov.</title>
        <authorList>
            <person name="Albuquerque L."/>
            <person name="Polonia A.R.M."/>
            <person name="Barroso C."/>
            <person name="Froufe H.J.C."/>
            <person name="Lage O."/>
            <person name="Lobo-Da-Cunha A."/>
            <person name="Egas C."/>
            <person name="Da Costa M.S."/>
        </authorList>
    </citation>
    <scope>NUCLEOTIDE SEQUENCE [LARGE SCALE GENOMIC DNA]</scope>
    <source>
        <strain evidence="2 3">SPSPC-11</strain>
    </source>
</reference>